<evidence type="ECO:0000313" key="2">
    <source>
        <dbReference type="Proteomes" id="UP000327167"/>
    </source>
</evidence>
<sequence>MSNQGPLNFDPPRVIGVEDADIDPDGYIPLDLLLAGIDVVIPLWPSYATLPDDRDILTVYFDQPGQPLVKIENTYTAADIQPEFIIRINASYLQVNGVGQLRYEVLDTADQLSRSDPRNLTIDHIPIPRDLDEPDCPDKDFHGYLNCDTDPPLWEGVRVSVPPLPGFKVGDRVEVLWRGYPSLNGSDLEYVRARKKSIRFPLSENDIKDGYSLVIEPYDVHIKPMVKNASAVVQYRIFRGRRLVGVSKVTVVKIDRIVVGEELPCGP</sequence>
<organism evidence="1 2">
    <name type="scientific">Pseudomonas fluorescens</name>
    <dbReference type="NCBI Taxonomy" id="294"/>
    <lineage>
        <taxon>Bacteria</taxon>
        <taxon>Pseudomonadati</taxon>
        <taxon>Pseudomonadota</taxon>
        <taxon>Gammaproteobacteria</taxon>
        <taxon>Pseudomonadales</taxon>
        <taxon>Pseudomonadaceae</taxon>
        <taxon>Pseudomonas</taxon>
    </lineage>
</organism>
<gene>
    <name evidence="1" type="ORF">PS655_03623</name>
</gene>
<protein>
    <submittedName>
        <fullName evidence="1">Uncharacterized protein</fullName>
    </submittedName>
</protein>
<reference evidence="1 2" key="1">
    <citation type="submission" date="2019-09" db="EMBL/GenBank/DDBJ databases">
        <authorList>
            <person name="Chandra G."/>
            <person name="Truman W A."/>
        </authorList>
    </citation>
    <scope>NUCLEOTIDE SEQUENCE [LARGE SCALE GENOMIC DNA]</scope>
    <source>
        <strain evidence="1">PS655</strain>
    </source>
</reference>
<name>A0A5E6UNP8_PSEFL</name>
<evidence type="ECO:0000313" key="1">
    <source>
        <dbReference type="EMBL" id="VVN06541.1"/>
    </source>
</evidence>
<dbReference type="Proteomes" id="UP000327167">
    <property type="component" value="Unassembled WGS sequence"/>
</dbReference>
<dbReference type="RefSeq" id="WP_150651310.1">
    <property type="nucleotide sequence ID" value="NZ_CABVHJ010000011.1"/>
</dbReference>
<dbReference type="AlphaFoldDB" id="A0A5E6UNP8"/>
<accession>A0A5E6UNP8</accession>
<proteinExistence type="predicted"/>
<dbReference type="EMBL" id="CABVHJ010000011">
    <property type="protein sequence ID" value="VVN06541.1"/>
    <property type="molecule type" value="Genomic_DNA"/>
</dbReference>